<dbReference type="GO" id="GO:0004479">
    <property type="term" value="F:methionyl-tRNA formyltransferase activity"/>
    <property type="evidence" value="ECO:0007669"/>
    <property type="project" value="TreeGrafter"/>
</dbReference>
<reference evidence="4" key="1">
    <citation type="submission" date="2018-09" db="EMBL/GenBank/DDBJ databases">
        <authorList>
            <person name="Livingstone P.G."/>
            <person name="Whitworth D.E."/>
        </authorList>
    </citation>
    <scope>NUCLEOTIDE SEQUENCE [LARGE SCALE GENOMIC DNA]</scope>
    <source>
        <strain evidence="4">CA043D</strain>
    </source>
</reference>
<accession>A0A3A8JSV2</accession>
<dbReference type="InterPro" id="IPR036477">
    <property type="entry name" value="Formyl_transf_N_sf"/>
</dbReference>
<dbReference type="OrthoDB" id="5405975at2"/>
<dbReference type="RefSeq" id="WP_120606173.1">
    <property type="nucleotide sequence ID" value="NZ_RAWE01000156.1"/>
</dbReference>
<evidence type="ECO:0000313" key="4">
    <source>
        <dbReference type="Proteomes" id="UP000268313"/>
    </source>
</evidence>
<feature type="domain" description="Formyl transferase N-terminal" evidence="2">
    <location>
        <begin position="108"/>
        <end position="213"/>
    </location>
</feature>
<dbReference type="Gene3D" id="3.40.50.12230">
    <property type="match status" value="1"/>
</dbReference>
<evidence type="ECO:0000256" key="1">
    <source>
        <dbReference type="SAM" id="MobiDB-lite"/>
    </source>
</evidence>
<dbReference type="AlphaFoldDB" id="A0A3A8JSV2"/>
<name>A0A3A8JSV2_9BACT</name>
<protein>
    <submittedName>
        <fullName evidence="3">Formyl transferase</fullName>
    </submittedName>
</protein>
<dbReference type="PANTHER" id="PTHR11138">
    <property type="entry name" value="METHIONYL-TRNA FORMYLTRANSFERASE"/>
    <property type="match status" value="1"/>
</dbReference>
<dbReference type="InterPro" id="IPR002376">
    <property type="entry name" value="Formyl_transf_N"/>
</dbReference>
<dbReference type="Proteomes" id="UP000268313">
    <property type="component" value="Unassembled WGS sequence"/>
</dbReference>
<dbReference type="PANTHER" id="PTHR11138:SF5">
    <property type="entry name" value="METHIONYL-TRNA FORMYLTRANSFERASE, MITOCHONDRIAL"/>
    <property type="match status" value="1"/>
</dbReference>
<feature type="region of interest" description="Disordered" evidence="1">
    <location>
        <begin position="279"/>
        <end position="298"/>
    </location>
</feature>
<proteinExistence type="predicted"/>
<sequence length="298" mass="33126">MIRFAYGCIPSVMSLAFANTLVRRGGLVPTSILLSAGGLRFQKKRYTPAQVLPVFLRQFGARFTGYNVLAGLGGSLPFGYPRDGLLSFQQLSRAYDIPLVVSDDFSGEKAVESLRRQEVDLFVTSMCDQILREPLLGLPRHGCLNIHPSLLPDFRGVDSIFQAMLNDVPEIGTTLHHTTARIDAGDVYGQSAFTRTGSDSHLALTVKATAAGVRLLKRHVDALEQGQRPASHAMDVTRARFPYRSWPTREELERFHAQGHVFWRAGDFRRVLRFEDPTDPTARDVFPTASEPLKTAAR</sequence>
<dbReference type="GO" id="GO:0005829">
    <property type="term" value="C:cytosol"/>
    <property type="evidence" value="ECO:0007669"/>
    <property type="project" value="TreeGrafter"/>
</dbReference>
<keyword evidence="4" id="KW-1185">Reference proteome</keyword>
<gene>
    <name evidence="3" type="ORF">D7X32_30995</name>
</gene>
<comment type="caution">
    <text evidence="3">The sequence shown here is derived from an EMBL/GenBank/DDBJ whole genome shotgun (WGS) entry which is preliminary data.</text>
</comment>
<evidence type="ECO:0000259" key="2">
    <source>
        <dbReference type="Pfam" id="PF00551"/>
    </source>
</evidence>
<keyword evidence="3" id="KW-0808">Transferase</keyword>
<organism evidence="3 4">
    <name type="scientific">Corallococcus carmarthensis</name>
    <dbReference type="NCBI Taxonomy" id="2316728"/>
    <lineage>
        <taxon>Bacteria</taxon>
        <taxon>Pseudomonadati</taxon>
        <taxon>Myxococcota</taxon>
        <taxon>Myxococcia</taxon>
        <taxon>Myxococcales</taxon>
        <taxon>Cystobacterineae</taxon>
        <taxon>Myxococcaceae</taxon>
        <taxon>Corallococcus</taxon>
    </lineage>
</organism>
<evidence type="ECO:0000313" key="3">
    <source>
        <dbReference type="EMBL" id="RKG97998.1"/>
    </source>
</evidence>
<dbReference type="Pfam" id="PF00551">
    <property type="entry name" value="Formyl_trans_N"/>
    <property type="match status" value="1"/>
</dbReference>
<dbReference type="SUPFAM" id="SSF53328">
    <property type="entry name" value="Formyltransferase"/>
    <property type="match status" value="1"/>
</dbReference>
<dbReference type="EMBL" id="RAWE01000156">
    <property type="protein sequence ID" value="RKG97998.1"/>
    <property type="molecule type" value="Genomic_DNA"/>
</dbReference>